<sequence>MSTTAPTLERRPHRQPAGNKVAALPATRASASRSAQLQFLAHSPPKSCSPTFNWPCPCSNSQPANINQSTRHPVMSGIFNTLKSVASSVSLRSLVNLSRRGSLQPSDDDACEFPSSIDFTDACAACDNPCAEHAAYSARTESQLDKTSTLAGSIKPYTHHLLLCTGNAAFSWASHINADSKLAAKIDDVASSLNGTRRTAGSGADAPVGRVVVTACDRPRSNPAVHFDAHGDEVEAVDILVFPDHIMITDVTIENAEQVLTYWFQHNTLPPAPLGTPFAPRLVPVEHKHHVLICAHKKRDSRCGESGPILIREFHRVIDRGFPDLHDQVAVYGTSHIGGHKFAGTLIMYPSGDWYGRVHTCDVTTLVQEQVRDGRTVKKLWRGRGLPLGKSQEGEKSGAAVATASA</sequence>
<dbReference type="Proteomes" id="UP000054350">
    <property type="component" value="Unassembled WGS sequence"/>
</dbReference>
<name>A0A0L0S7X3_ALLM3</name>
<dbReference type="Pfam" id="PF06999">
    <property type="entry name" value="Suc_Fer-like"/>
    <property type="match status" value="1"/>
</dbReference>
<dbReference type="Gene3D" id="3.40.30.10">
    <property type="entry name" value="Glutaredoxin"/>
    <property type="match status" value="1"/>
</dbReference>
<dbReference type="SUPFAM" id="SSF52833">
    <property type="entry name" value="Thioredoxin-like"/>
    <property type="match status" value="1"/>
</dbReference>
<accession>A0A0L0S7X3</accession>
<gene>
    <name evidence="2" type="ORF">AMAG_04088</name>
</gene>
<proteinExistence type="predicted"/>
<evidence type="ECO:0000313" key="3">
    <source>
        <dbReference type="Proteomes" id="UP000054350"/>
    </source>
</evidence>
<organism evidence="2 3">
    <name type="scientific">Allomyces macrogynus (strain ATCC 38327)</name>
    <name type="common">Allomyces javanicus var. macrogynus</name>
    <dbReference type="NCBI Taxonomy" id="578462"/>
    <lineage>
        <taxon>Eukaryota</taxon>
        <taxon>Fungi</taxon>
        <taxon>Fungi incertae sedis</taxon>
        <taxon>Blastocladiomycota</taxon>
        <taxon>Blastocladiomycetes</taxon>
        <taxon>Blastocladiales</taxon>
        <taxon>Blastocladiaceae</taxon>
        <taxon>Allomyces</taxon>
    </lineage>
</organism>
<dbReference type="PANTHER" id="PTHR31902:SF14">
    <property type="entry name" value="ACTIN PATCHES DISTAL PROTEIN 1"/>
    <property type="match status" value="1"/>
</dbReference>
<keyword evidence="3" id="KW-1185">Reference proteome</keyword>
<protein>
    <recommendedName>
        <fullName evidence="4">Sucrase/ferredoxin-like-domain-containing protein</fullName>
    </recommendedName>
</protein>
<dbReference type="AlphaFoldDB" id="A0A0L0S7X3"/>
<feature type="region of interest" description="Disordered" evidence="1">
    <location>
        <begin position="1"/>
        <end position="20"/>
    </location>
</feature>
<dbReference type="VEuPathDB" id="FungiDB:AMAG_04088"/>
<dbReference type="InterPro" id="IPR036249">
    <property type="entry name" value="Thioredoxin-like_sf"/>
</dbReference>
<dbReference type="InterPro" id="IPR009737">
    <property type="entry name" value="Aim32/Apd1-like"/>
</dbReference>
<dbReference type="STRING" id="578462.A0A0L0S7X3"/>
<dbReference type="eggNOG" id="ENOG502QS3W">
    <property type="taxonomic scope" value="Eukaryota"/>
</dbReference>
<evidence type="ECO:0008006" key="4">
    <source>
        <dbReference type="Google" id="ProtNLM"/>
    </source>
</evidence>
<dbReference type="OrthoDB" id="10253744at2759"/>
<dbReference type="EMBL" id="GG745333">
    <property type="protein sequence ID" value="KNE58521.1"/>
    <property type="molecule type" value="Genomic_DNA"/>
</dbReference>
<dbReference type="CDD" id="cd03062">
    <property type="entry name" value="TRX_Fd_Sucrase"/>
    <property type="match status" value="1"/>
</dbReference>
<reference evidence="3" key="2">
    <citation type="submission" date="2009-11" db="EMBL/GenBank/DDBJ databases">
        <title>The Genome Sequence of Allomyces macrogynus strain ATCC 38327.</title>
        <authorList>
            <consortium name="The Broad Institute Genome Sequencing Platform"/>
            <person name="Russ C."/>
            <person name="Cuomo C."/>
            <person name="Shea T."/>
            <person name="Young S.K."/>
            <person name="Zeng Q."/>
            <person name="Koehrsen M."/>
            <person name="Haas B."/>
            <person name="Borodovsky M."/>
            <person name="Guigo R."/>
            <person name="Alvarado L."/>
            <person name="Berlin A."/>
            <person name="Borenstein D."/>
            <person name="Chen Z."/>
            <person name="Engels R."/>
            <person name="Freedman E."/>
            <person name="Gellesch M."/>
            <person name="Goldberg J."/>
            <person name="Griggs A."/>
            <person name="Gujja S."/>
            <person name="Heiman D."/>
            <person name="Hepburn T."/>
            <person name="Howarth C."/>
            <person name="Jen D."/>
            <person name="Larson L."/>
            <person name="Lewis B."/>
            <person name="Mehta T."/>
            <person name="Park D."/>
            <person name="Pearson M."/>
            <person name="Roberts A."/>
            <person name="Saif S."/>
            <person name="Shenoy N."/>
            <person name="Sisk P."/>
            <person name="Stolte C."/>
            <person name="Sykes S."/>
            <person name="Walk T."/>
            <person name="White J."/>
            <person name="Yandava C."/>
            <person name="Burger G."/>
            <person name="Gray M.W."/>
            <person name="Holland P.W.H."/>
            <person name="King N."/>
            <person name="Lang F.B.F."/>
            <person name="Roger A.J."/>
            <person name="Ruiz-Trillo I."/>
            <person name="Lander E."/>
            <person name="Nusbaum C."/>
        </authorList>
    </citation>
    <scope>NUCLEOTIDE SEQUENCE [LARGE SCALE GENOMIC DNA]</scope>
    <source>
        <strain evidence="3">ATCC 38327</strain>
    </source>
</reference>
<dbReference type="PANTHER" id="PTHR31902">
    <property type="entry name" value="ACTIN PATCHES DISTAL PROTEIN 1"/>
    <property type="match status" value="1"/>
</dbReference>
<dbReference type="OMA" id="RFTICEG"/>
<evidence type="ECO:0000313" key="2">
    <source>
        <dbReference type="EMBL" id="KNE58521.1"/>
    </source>
</evidence>
<evidence type="ECO:0000256" key="1">
    <source>
        <dbReference type="SAM" id="MobiDB-lite"/>
    </source>
</evidence>
<reference evidence="2 3" key="1">
    <citation type="submission" date="2009-11" db="EMBL/GenBank/DDBJ databases">
        <title>Annotation of Allomyces macrogynus ATCC 38327.</title>
        <authorList>
            <consortium name="The Broad Institute Genome Sequencing Platform"/>
            <person name="Russ C."/>
            <person name="Cuomo C."/>
            <person name="Burger G."/>
            <person name="Gray M.W."/>
            <person name="Holland P.W.H."/>
            <person name="King N."/>
            <person name="Lang F.B.F."/>
            <person name="Roger A.J."/>
            <person name="Ruiz-Trillo I."/>
            <person name="Young S.K."/>
            <person name="Zeng Q."/>
            <person name="Gargeya S."/>
            <person name="Fitzgerald M."/>
            <person name="Haas B."/>
            <person name="Abouelleil A."/>
            <person name="Alvarado L."/>
            <person name="Arachchi H.M."/>
            <person name="Berlin A."/>
            <person name="Chapman S.B."/>
            <person name="Gearin G."/>
            <person name="Goldberg J."/>
            <person name="Griggs A."/>
            <person name="Gujja S."/>
            <person name="Hansen M."/>
            <person name="Heiman D."/>
            <person name="Howarth C."/>
            <person name="Larimer J."/>
            <person name="Lui A."/>
            <person name="MacDonald P.J.P."/>
            <person name="McCowen C."/>
            <person name="Montmayeur A."/>
            <person name="Murphy C."/>
            <person name="Neiman D."/>
            <person name="Pearson M."/>
            <person name="Priest M."/>
            <person name="Roberts A."/>
            <person name="Saif S."/>
            <person name="Shea T."/>
            <person name="Sisk P."/>
            <person name="Stolte C."/>
            <person name="Sykes S."/>
            <person name="Wortman J."/>
            <person name="Nusbaum C."/>
            <person name="Birren B."/>
        </authorList>
    </citation>
    <scope>NUCLEOTIDE SEQUENCE [LARGE SCALE GENOMIC DNA]</scope>
    <source>
        <strain evidence="2 3">ATCC 38327</strain>
    </source>
</reference>